<keyword evidence="7" id="KW-1185">Reference proteome</keyword>
<dbReference type="InterPro" id="IPR029058">
    <property type="entry name" value="AB_hydrolase_fold"/>
</dbReference>
<dbReference type="RefSeq" id="WP_189175283.1">
    <property type="nucleotide sequence ID" value="NZ_BMNG01000009.1"/>
</dbReference>
<dbReference type="PROSITE" id="PS50075">
    <property type="entry name" value="CARRIER"/>
    <property type="match status" value="6"/>
</dbReference>
<dbReference type="Pfam" id="PF00501">
    <property type="entry name" value="AMP-binding"/>
    <property type="match status" value="5"/>
</dbReference>
<feature type="domain" description="Carrier" evidence="5">
    <location>
        <begin position="2057"/>
        <end position="2131"/>
    </location>
</feature>
<dbReference type="Proteomes" id="UP000656881">
    <property type="component" value="Unassembled WGS sequence"/>
</dbReference>
<dbReference type="CDD" id="cd17643">
    <property type="entry name" value="A_NRPS_Cytc1-like"/>
    <property type="match status" value="3"/>
</dbReference>
<dbReference type="Pfam" id="PF13193">
    <property type="entry name" value="AMP-binding_C"/>
    <property type="match status" value="5"/>
</dbReference>
<dbReference type="PROSITE" id="PS00455">
    <property type="entry name" value="AMP_BINDING"/>
    <property type="match status" value="5"/>
</dbReference>
<feature type="region of interest" description="Disordered" evidence="4">
    <location>
        <begin position="3776"/>
        <end position="3801"/>
    </location>
</feature>
<dbReference type="Gene3D" id="3.30.559.10">
    <property type="entry name" value="Chloramphenicol acetyltransferase-like domain"/>
    <property type="match status" value="6"/>
</dbReference>
<dbReference type="PROSITE" id="PS00012">
    <property type="entry name" value="PHOSPHOPANTETHEINE"/>
    <property type="match status" value="2"/>
</dbReference>
<name>A0ABQ2M981_9ACTN</name>
<dbReference type="NCBIfam" id="TIGR01733">
    <property type="entry name" value="AA-adenyl-dom"/>
    <property type="match status" value="5"/>
</dbReference>
<feature type="domain" description="Carrier" evidence="5">
    <location>
        <begin position="6017"/>
        <end position="6092"/>
    </location>
</feature>
<dbReference type="InterPro" id="IPR020806">
    <property type="entry name" value="PKS_PP-bd"/>
</dbReference>
<reference evidence="7" key="1">
    <citation type="journal article" date="2019" name="Int. J. Syst. Evol. Microbiol.">
        <title>The Global Catalogue of Microorganisms (GCM) 10K type strain sequencing project: providing services to taxonomists for standard genome sequencing and annotation.</title>
        <authorList>
            <consortium name="The Broad Institute Genomics Platform"/>
            <consortium name="The Broad Institute Genome Sequencing Center for Infectious Disease"/>
            <person name="Wu L."/>
            <person name="Ma J."/>
        </authorList>
    </citation>
    <scope>NUCLEOTIDE SEQUENCE [LARGE SCALE GENOMIC DNA]</scope>
    <source>
        <strain evidence="7">CGMCC 4.7349</strain>
    </source>
</reference>
<dbReference type="PANTHER" id="PTHR45527">
    <property type="entry name" value="NONRIBOSOMAL PEPTIDE SYNTHETASE"/>
    <property type="match status" value="1"/>
</dbReference>
<dbReference type="CDD" id="cd05930">
    <property type="entry name" value="A_NRPS"/>
    <property type="match status" value="1"/>
</dbReference>
<protein>
    <recommendedName>
        <fullName evidence="5">Carrier domain-containing protein</fullName>
    </recommendedName>
</protein>
<dbReference type="Gene3D" id="1.10.1200.10">
    <property type="entry name" value="ACP-like"/>
    <property type="match status" value="1"/>
</dbReference>
<dbReference type="SUPFAM" id="SSF52777">
    <property type="entry name" value="CoA-dependent acyltransferases"/>
    <property type="match status" value="12"/>
</dbReference>
<feature type="domain" description="Carrier" evidence="5">
    <location>
        <begin position="4904"/>
        <end position="4978"/>
    </location>
</feature>
<dbReference type="Pfam" id="PF00668">
    <property type="entry name" value="Condensation"/>
    <property type="match status" value="6"/>
</dbReference>
<dbReference type="Pfam" id="PF00550">
    <property type="entry name" value="PP-binding"/>
    <property type="match status" value="6"/>
</dbReference>
<proteinExistence type="predicted"/>
<accession>A0ABQ2M981</accession>
<dbReference type="InterPro" id="IPR023213">
    <property type="entry name" value="CAT-like_dom_sf"/>
</dbReference>
<dbReference type="EMBL" id="BMNG01000009">
    <property type="protein sequence ID" value="GGO48400.1"/>
    <property type="molecule type" value="Genomic_DNA"/>
</dbReference>
<evidence type="ECO:0000256" key="2">
    <source>
        <dbReference type="ARBA" id="ARBA00022450"/>
    </source>
</evidence>
<evidence type="ECO:0000256" key="4">
    <source>
        <dbReference type="SAM" id="MobiDB-lite"/>
    </source>
</evidence>
<dbReference type="CDD" id="cd19544">
    <property type="entry name" value="E-C_NRPS"/>
    <property type="match status" value="4"/>
</dbReference>
<sequence>MSEQDGVFHELMAAQLGIWTAQHLHPDNPIYNVGEYMEINGELDVELFERALRSALREAEAIHTRFVGEGESVRQHVKVSDDWPFHKIDLSGEPDPRARAEEWMRTDMRRPVDMRTGALFTQAMLRLGPNHVYWYQRCHHILGDGFSGPLVNNRIAQIYAALSEGNAYDEGALAPFSNLLDADRAYRSSEEQAKDRAYWGEIFADLPTPVSLSGRLASGTPHHLIRGTAAVRPEDATDLRATARSLRTSISGMAIAAAAVYLNRATGAEDVVVALPVFGRSGGPQRQTPGMATNLLPIRLAVRSSMTVQELVRQVSVQVRGALRHQKYRYEDMLRDLRLIGRGNLASMVVNVVPYAYDFSFGDCEVRAHALSSGHFNDVAFCVYDRYADGRIEIATDASPELYSQDENQRHTDRLHNVLTWLATAAPEDHVGRVEILDETERRQVLQDWNDTDRTVPATTLTALLEEQATRTPDAPAVSSRGVERSYAELHASANRLARLLISRGVGPESLVAVSMERSVDLVVTLLAVLKAGGAYVPVDPEYPADRIAYMLEDARPVLVLTSEAVAASLPDVAGLERVVVDEPRVTAALNDLDTAALTASERRGTQLPSHPAYVIYTSGSTGRPKGVLITHQNLVNYVTRCTEAYPDLHGTTLLHASISFDAGVTALYGALTCGGRVIVAPMDEDLPATLRAQELTFLKATPSHLAYMDGFDESCAPSGQLMVGGEAVGGTQIREWRRRHPSVAVVNHYGPTEVTVGCTDYVVTSQDDTETGTLPIGRPMWNTRAYVLDAALRPVPAGVLGELYLAGDQLARGYLGRPGLSAERFIACPFGAAGERMYRTGDVVRWRADGNLEFLGRADDQVKIRGYRIELGEIEAALEAHADVAQAAVLVREDVPGDKRLVGYVVPAESGDTLDVAALRAQVGRVLPEYMVPSAMVVLDVLPLTVNGKLDRRALPAPEHTATEGGRGPASLQEEILCAVFADVLGVAGVGVDDNFFELGGHSLLAVSLIERLRERGVSVSVRDLFAAPTAAGLAAASSAAGAVSVPENLIPAGAEAISPEMLPLVELTAEEIGRISARVEGGAANIADIYPLAPLQEGIFFHSVLGGESGADVYVLPTVLGFDSRDRAERFLGALQAVVDRHDILRTGFAWEGLREPVQVVLRKAAIPVEELQLHPQSDTDAVQQLLDLCSPSMDIRRAPLLRATLAAEPGSDRWLLALQAHHLIRDHTTLEVLLGEVRALLGGDAEALPAPVPFREFVAQARLGVSRAEHERFFGELLGGVSEPTAPFGLLDVHGDGSDVAEAAAPLDAGLAARLREQARRLGVSPATLFHLVWARVVAVTSGRDDVVFGSVLFGRMQAGAGADRTPGLFINTLPVRVPTGRVAVGDAVRGMQKQLADLLVHEHASLGLAQQAADLAAETPLFTSLLNYRHSAGTPGDEPSIDLDGAELLSARERTNYPVTVSIDDTGDGFGLTVQTAAPIDAESVCGLLGAAAEGIVAALEEESEDLLLDRVPVLGEAEQDQMVQEWSGASRPVAEASLTELFAAQVGRTPDATAVTFGGTEWSYAELDARANRLARLLISRGVGAESLVAVCMERSADLVVALLAVLKAGGAYVPIDPEYPADRITYVLEDAQPVLVLTSQAVVPVVDVVARVVVDAPEVVAQLEALSSEPVSSVEVSPSHVAYVIYTSGSTGRPKGVAVPHGNVVALFGGTDGWFAFGAGDVWAWFHSFAFDFSVWELWGALLHGGRLVVVPREVSRNPHEFLELLVAERVTVLNQTPSAFYQLMAAEAREPSLGERLALRCVVFGGEALDLSRLREWYVRHAADAPVLVNMYGITETTVHVSYMALDEAVVAGGAGSVIGVGIPNLRVFVLGSDLRPVPVGVAGELYVAGAQLARGYLGRPTLSAERFVACPFGDAGERMYRTGDVVRWRADGNLEFLGRADDQVKVRGFRIELGEIEAALESHADVAQAAVLVREDVPGDKRLVGYVVPTAAGDMVDTAVLRAHVGGLLPEYMVPAAMVVLETLPLTVNGKLDRRALPAPEYTVSVGRAPSGVREEILCAVFAEVLGVPSVGVDDNFFELGGHSLLAVSLIERLRERGVSVSVRDLFAAPTVAGLAAASADGELVSVPENLIPAGAEVISPEMLPLVELTAEEIGRISAGVQGGAANIADVYPLAPLQEGIFFHSVLGGESGADVYVLPTVLGFDSRERVERFLEALQAVVDRHDILRTGFAWDGLREPVQVVVRHADIPVREVDLEDFDGDLVQGLLGLCSPSMDIRRAPLLRATLAAEPGSDRWLLALQVHHLVQDHTALAVLLGEVRALLRGEAEELPTPVPFREFVAQARLGVSRAEHERFFGELLGGVSEPTAPFGLLDVHGDGSDVVEAAVMLDAGLAARLREQARRLGVSPATLFHLVWARVAAVTSGRDDVVFGSVLFGRMQAGAGADRTPGLFINTLPVRVPTGRVAVGDAVRGMQKQLADLLVHEHAPLTLAQQAADLAAETPLFTSLLNYRHNDRPREEMGLDLGGVEIAYTRERTNYPLTLSVDDTGEGFGLTVQASAPIDADSVCGLVDAAAESIVAALEDEAEGLRLHQVSVLPEVERDRLVCGWNDTGRSVPEVSLTELLAEQVRETPDAVAVVFEGTEWSYAELDARANRLARLLISRGVGAESLVAVCMERSADLVVALLAVLKAGGAYVPIDPEYPADRIAYVLEDAQPVLVLTSEVVQAVVPVVDVPARVVVDAPEVVAQLEALSAEPVSSVEVSPSHVAYVIYTSGSTGRPKGVAVPHRGVVNRLLWMQGAFGLGGSDRVVQKTPFGFDVSVWEFFWPLITGAGLVVARPGGHRDAGYLAELIRRERVTVAHFVPSMLRVFLREPSVGACAGLRWVVCSGEALAGELRDQFFDVLAGVELHNLYGPTEASVDVTAWACDAGEGPVVPIGRPVWNTRVYVLDAGLRPVPVGVAGELYLAGDQLARGYLGRPGLSAERFIACPFGAAGERMYRTGDVVRWRADGNLEYLGRADDQVKLRGFRIELGEIEAALESHAAVAESAVLVREDTPGDKRLVAYVVPTEGSMDTAALRAHVSRVLPEYMVPSAMVVLEALPVTVNGKLDRRALPAPEYSVSAGRAPANAQEEILCAVFAEVLGVPNVGVDDNFFELGGHSLLAVRLVSRVRSVLGVEIGVRAVFEAPSVGLLVERLEGADKARPALSARVRPELVPLSFAQQRLWFLGELEGPNATYNIPAGIRLRGELDVEALGAALNDVVARHEVLRTVFPTVAGTAQQQVLDIGSAGCELTVVDVAPENLTAEMAEAAGCVFDLSVDVPLRAWLFVTGPDEHVLMLVLHHVAGDGWSMAPLARDVSVAYAARTAGQAPDWEPLPVQYADYALWQRELLGEESDPDSVMARQLAYWRHMLADVPDELVLPVDRPRPAVASHRGDIVELGVDAGVHARLVEIARAHGVTLFMVLQAGMAALLSRLGAGRDIPLGVPVAGRSDEALEELVGFFVNTLVIRTDVSGDPSFAELLERVRETGLGAYAHEDVPFERLVEELAPTRSMARHPLFQIMLGLDTHADAVVDLPGLDAEVLASREVAAKFDLDLNVRERFDASGAPAGLEGTVVYAVDLFDEDTVAELVERFVRVLDAVTADPHQPVSRIQILGDAERDRILTEWKDSAAGVPARTLPVLDSAPQSGADTGRKVFVLDAALQLVPAGVAGDLYVAGGLKDHGYEGRPGLTAERFVACPFGATGERMYRTGDVVRRRADGSLELVGGTHEEQEPSASTASGKGQPARRGPSSVQEEILCAVFAEVLGVPDVGVDDNFFERGGHSLMAVKLVVRLRELGLPVSVRSLFATPTVAGLAAAAGAGGQGAVAVPENLIPAGAEVITPEMLPLVELTTEEIGRITTRVEGGAANIADIYPLAPLQEGIFFHSVIGNENGADVYVLPTVLRFDSRERLDQFLNVLQTAVDRHDTLRTGFAWEGLREPVQVVVRHADIPVDEVEFGDFDGDLVQGLLDRCSPSMDIRQAPLLRATVAAEPDSDRWLMVMQAHHLVQDHTAMGVLFAEVSALLRGEAEELPTPVPFREFVAQARLGVSRAEHERFFGELLGGVSEPTAPFGLLDVHGDGSDVAEAAVMLDAGLAARLREQARRLGVSPATLFHLVWARVAAVTSGRDDVVFGSVLFGRMQAGAGADRTPGLFINTLPVRVPTGRVAVGDAVRGMQKQLADLLVHEHAPLTLAQQAADLAAETPLFTSLLNYRQNANAAERMGRSIEDLNTGLDGVELLSAHERTNYPLTVSVDDTGEGFGLTVQAAAPIAAEAVCGLVSAAAEGIVAALEAESEDLPLGRVPVLGEAEQDQLVRDWSGASRPVAEASLTELFAAQAAGTPDATAVTFGGTEWSYAELDARANRLARLLISRGVGAESLVAVCMERSADLVVALLAVLKAGGAYVPIDPQYPAERIAYVLEDARPALVLTNAAVQSVVPAVEDVARVVVDEPQTVSALAALDASAVTDAERGAPVLPSHVAYVIYTSGSTGRPKGVAVPHGNVVALFGGTDGWFAFGAGDVWAWFHSFAFDFSVWELWGALLHGGRLVVVPREVSRNPHEFLELLVAERVTVLNQTPSAFYQLMAAEAREPSLGERLALRYVVFGGEALDLSRLREWYVRHAADAPVLVNMYGITETTVHVSYMALDEAVVAGGAGSVIGVGIPNLRVFVLGSDLRPVPVGVAGELYVAGAQLARGYLGRPGLSAERFVACPFGDAGERMYRTGDVVRWRADGNLEFLGRADDQVKVRGFRIELGEIEAALESHPAVAQTAVLVREDVPGDKRLVAYVVAAESGGTVDTAVLRTHVGGLLPEYMVPAAMVVLDALPLTVNGKLDRRALPAPEYTAAGGGRGPASLQEEILCAVFADVLGLPGVGVDDNFFELGGHSLLAVSLIERLRERGLPVSVRSLFATPTVAGLAAAVGAGGQGAVAVPENLIPAGAEAITPEMLPLVELTAEEIDRIVGRVQGGAANIADIYPLAPLQEGLFFHHLMTGEGETDVYLQQTVLRFDARQRVDRFVEALQAVMERHDILRTGFAWDGLREPVQVVVRHAEMPVHEVALDEAPEGQGAVQQLLDAADKAMDVGRAPLLRAYIGAEPDSDRWLMVLQNHHLVEDHTALELLLAEVRAHLEGQEDALPTPVPFREFVAQARLGVTRAEHERFFGELLDGVTEPTAPYGLLDVRGDGSEVDEVMSTLDADVAARLREQARRLGVSPATLFHLVWARVAAVTSDRDDVVFGSVLFGRMQAGTGADRTPGLFINTLPVRVPTGRVSVGEAVRGMQKQLADLLVHEHAPLTLAQQAAGLPAQTPLFTSLLNFRHNTAGSTGPDDTMSGALEGVELLSAHERSNYPLTVSVDDSGTRFDVVVQAAAPLSPQAVTGLIHAAAANLVTALEEETGATGLHEVQVLDETDQRQLLTQWNDTAHEVPVTTLPRLFADQVARTPDAVAVTFDGTELSYAELDARTNRLARLLISRGVGPESVVAVSMERSADLVVALLAVLKTGGAYVPVDPEYPADRIAYMFNDARPVLVLTSQSAASGLPVVAGLERVVLDEPQTVSALAGLDAGEVADTERRSTLVPDHPAYVIYTSGSTGNPKGVAVPHRNVVQLFEAAKSRYDFGADDVWTWFHSFSFDFSVWEMWGALLHGGRLVVVPHGISRSPGGFLDLLVRERVTVLNQTPSAFYQLAQADAEAPEPGSRLALRFVIFGGEALDHGRLTEWFARHPENAPALVNMYAPTEATVVCTAYPVSAREEESAGVLPIGSPMWNTRTYVLDDSLRPVPVGVAGELYLAGAQLSRGYTNRPGLTAERFVACPFGTAGERMYRTGDVVRRRADGHLDYVGRADDQVKVRGFRIELGEIEAVLASHPLVGQAAVVVREDTPGDKRLVGYVVADPTAQDSGAAADLSASALSAAVRGYVREQLPDHMVPSAVTRLDALPLTVNGKLDRRALPAPDYRAVAGSNRAPSTPREKELCDLFTEVLGLPEVGVDDSFFDLGGHSLLATRLVSRIRTALGVELPIRTLFETPTVAGLASRLETQTNTKRARPALRPRPRPTQEEN</sequence>
<evidence type="ECO:0000259" key="5">
    <source>
        <dbReference type="PROSITE" id="PS50075"/>
    </source>
</evidence>
<dbReference type="Gene3D" id="3.40.50.980">
    <property type="match status" value="6"/>
</dbReference>
<dbReference type="SUPFAM" id="SSF56801">
    <property type="entry name" value="Acetyl-CoA synthetase-like"/>
    <property type="match status" value="6"/>
</dbReference>
<feature type="compositionally biased region" description="Basic residues" evidence="4">
    <location>
        <begin position="6095"/>
        <end position="6105"/>
    </location>
</feature>
<dbReference type="PANTHER" id="PTHR45527:SF1">
    <property type="entry name" value="FATTY ACID SYNTHASE"/>
    <property type="match status" value="1"/>
</dbReference>
<organism evidence="6 7">
    <name type="scientific">Streptomyces lasiicapitis</name>
    <dbReference type="NCBI Taxonomy" id="1923961"/>
    <lineage>
        <taxon>Bacteria</taxon>
        <taxon>Bacillati</taxon>
        <taxon>Actinomycetota</taxon>
        <taxon>Actinomycetes</taxon>
        <taxon>Kitasatosporales</taxon>
        <taxon>Streptomycetaceae</taxon>
        <taxon>Streptomyces</taxon>
    </lineage>
</organism>
<gene>
    <name evidence="6" type="ORF">GCM10012286_43940</name>
</gene>
<dbReference type="InterPro" id="IPR006162">
    <property type="entry name" value="Ppantetheine_attach_site"/>
</dbReference>
<feature type="domain" description="Carrier" evidence="5">
    <location>
        <begin position="969"/>
        <end position="1043"/>
    </location>
</feature>
<evidence type="ECO:0000313" key="7">
    <source>
        <dbReference type="Proteomes" id="UP000656881"/>
    </source>
</evidence>
<dbReference type="Gene3D" id="3.30.559.30">
    <property type="entry name" value="Nonribosomal peptide synthetase, condensation domain"/>
    <property type="match status" value="6"/>
</dbReference>
<dbReference type="InterPro" id="IPR025110">
    <property type="entry name" value="AMP-bd_C"/>
</dbReference>
<dbReference type="InterPro" id="IPR010071">
    <property type="entry name" value="AA_adenyl_dom"/>
</dbReference>
<dbReference type="Gene3D" id="2.30.38.10">
    <property type="entry name" value="Luciferase, Domain 3"/>
    <property type="match status" value="4"/>
</dbReference>
<keyword evidence="2" id="KW-0596">Phosphopantetheine</keyword>
<keyword evidence="3" id="KW-0597">Phosphoprotein</keyword>
<dbReference type="SMART" id="SM00823">
    <property type="entry name" value="PKS_PP"/>
    <property type="match status" value="6"/>
</dbReference>
<dbReference type="InterPro" id="IPR000873">
    <property type="entry name" value="AMP-dep_synth/lig_dom"/>
</dbReference>
<dbReference type="Gene3D" id="3.40.50.1820">
    <property type="entry name" value="alpha/beta hydrolase"/>
    <property type="match status" value="5"/>
</dbReference>
<dbReference type="CDD" id="cd19540">
    <property type="entry name" value="LCL_NRPS-like"/>
    <property type="match status" value="1"/>
</dbReference>
<dbReference type="InterPro" id="IPR036736">
    <property type="entry name" value="ACP-like_sf"/>
</dbReference>
<dbReference type="SUPFAM" id="SSF47336">
    <property type="entry name" value="ACP-like"/>
    <property type="match status" value="6"/>
</dbReference>
<evidence type="ECO:0000256" key="3">
    <source>
        <dbReference type="ARBA" id="ARBA00022553"/>
    </source>
</evidence>
<evidence type="ECO:0000256" key="1">
    <source>
        <dbReference type="ARBA" id="ARBA00001957"/>
    </source>
</evidence>
<feature type="region of interest" description="Disordered" evidence="4">
    <location>
        <begin position="6086"/>
        <end position="6112"/>
    </location>
</feature>
<feature type="domain" description="Carrier" evidence="5">
    <location>
        <begin position="3801"/>
        <end position="3875"/>
    </location>
</feature>
<dbReference type="InterPro" id="IPR045851">
    <property type="entry name" value="AMP-bd_C_sf"/>
</dbReference>
<dbReference type="CDD" id="cd17646">
    <property type="entry name" value="A_NRPS_AB3403-like"/>
    <property type="match status" value="1"/>
</dbReference>
<dbReference type="InterPro" id="IPR020845">
    <property type="entry name" value="AMP-binding_CS"/>
</dbReference>
<evidence type="ECO:0000313" key="6">
    <source>
        <dbReference type="EMBL" id="GGO48400.1"/>
    </source>
</evidence>
<feature type="domain" description="Carrier" evidence="5">
    <location>
        <begin position="3135"/>
        <end position="3210"/>
    </location>
</feature>
<dbReference type="InterPro" id="IPR009081">
    <property type="entry name" value="PP-bd_ACP"/>
</dbReference>
<comment type="caution">
    <text evidence="6">The sequence shown here is derived from an EMBL/GenBank/DDBJ whole genome shotgun (WGS) entry which is preliminary data.</text>
</comment>
<dbReference type="InterPro" id="IPR001242">
    <property type="entry name" value="Condensation_dom"/>
</dbReference>
<dbReference type="InterPro" id="IPR042099">
    <property type="entry name" value="ANL_N_sf"/>
</dbReference>
<dbReference type="Gene3D" id="3.40.50.12780">
    <property type="entry name" value="N-terminal domain of ligase-like"/>
    <property type="match status" value="2"/>
</dbReference>
<dbReference type="Gene3D" id="3.30.300.30">
    <property type="match status" value="5"/>
</dbReference>
<dbReference type="NCBIfam" id="NF003417">
    <property type="entry name" value="PRK04813.1"/>
    <property type="match status" value="6"/>
</dbReference>
<comment type="cofactor">
    <cofactor evidence="1">
        <name>pantetheine 4'-phosphate</name>
        <dbReference type="ChEBI" id="CHEBI:47942"/>
    </cofactor>
</comment>